<reference evidence="1 2" key="1">
    <citation type="submission" date="2016-10" db="EMBL/GenBank/DDBJ databases">
        <authorList>
            <person name="Varghese N."/>
            <person name="Submissions S."/>
        </authorList>
    </citation>
    <scope>NUCLEOTIDE SEQUENCE [LARGE SCALE GENOMIC DNA]</scope>
    <source>
        <strain evidence="1 2">BS2776</strain>
    </source>
</reference>
<sequence length="158" mass="17947">MENAKQHVTLSAFTFQQDVLDKRIEHAKFQFLRSYAAVDRHSEPAAILMPKLQKLFIEGRVLSEHHPISTAAGLTIFLVKENIDALLKDVATETENAYLAELELEKAKQQQILEQQLYQAQKDREAKKEHDKEAKLRADAAKEAQDFFANLSSEKGAV</sequence>
<keyword evidence="2" id="KW-1185">Reference proteome</keyword>
<accession>A0ABY0RD67</accession>
<dbReference type="EMBL" id="LT629706">
    <property type="protein sequence ID" value="SDN71435.1"/>
    <property type="molecule type" value="Genomic_DNA"/>
</dbReference>
<dbReference type="RefSeq" id="WP_060549882.1">
    <property type="nucleotide sequence ID" value="NZ_JYLI01000018.1"/>
</dbReference>
<gene>
    <name evidence="1" type="ORF">SAMN04490208_1222</name>
</gene>
<evidence type="ECO:0000313" key="1">
    <source>
        <dbReference type="EMBL" id="SDN71435.1"/>
    </source>
</evidence>
<proteinExistence type="predicted"/>
<dbReference type="GeneID" id="66760384"/>
<name>A0ABY0RD67_9PSED</name>
<evidence type="ECO:0000313" key="2">
    <source>
        <dbReference type="Proteomes" id="UP000181903"/>
    </source>
</evidence>
<organism evidence="1 2">
    <name type="scientific">Pseudomonas poae</name>
    <dbReference type="NCBI Taxonomy" id="200451"/>
    <lineage>
        <taxon>Bacteria</taxon>
        <taxon>Pseudomonadati</taxon>
        <taxon>Pseudomonadota</taxon>
        <taxon>Gammaproteobacteria</taxon>
        <taxon>Pseudomonadales</taxon>
        <taxon>Pseudomonadaceae</taxon>
        <taxon>Pseudomonas</taxon>
    </lineage>
</organism>
<protein>
    <submittedName>
        <fullName evidence="1">Uncharacterized protein</fullName>
    </submittedName>
</protein>
<dbReference type="Proteomes" id="UP000181903">
    <property type="component" value="Chromosome I"/>
</dbReference>